<organism evidence="12 13">
    <name type="scientific">Niabella ginsenosidivorans</name>
    <dbReference type="NCBI Taxonomy" id="1176587"/>
    <lineage>
        <taxon>Bacteria</taxon>
        <taxon>Pseudomonadati</taxon>
        <taxon>Bacteroidota</taxon>
        <taxon>Chitinophagia</taxon>
        <taxon>Chitinophagales</taxon>
        <taxon>Chitinophagaceae</taxon>
        <taxon>Niabella</taxon>
    </lineage>
</organism>
<dbReference type="GO" id="GO:0000155">
    <property type="term" value="F:phosphorelay sensor kinase activity"/>
    <property type="evidence" value="ECO:0007669"/>
    <property type="project" value="InterPro"/>
</dbReference>
<dbReference type="InterPro" id="IPR036097">
    <property type="entry name" value="HisK_dim/P_sf"/>
</dbReference>
<dbReference type="SMART" id="SM00387">
    <property type="entry name" value="HATPase_c"/>
    <property type="match status" value="1"/>
</dbReference>
<keyword evidence="6 12" id="KW-0418">Kinase</keyword>
<keyword evidence="10" id="KW-0472">Membrane</keyword>
<dbReference type="InterPro" id="IPR036890">
    <property type="entry name" value="HATPase_C_sf"/>
</dbReference>
<reference evidence="12 13" key="1">
    <citation type="submission" date="2016-05" db="EMBL/GenBank/DDBJ databases">
        <title>Niabella ginsenosidivorans BS26 whole genome sequencing.</title>
        <authorList>
            <person name="Im W.T."/>
            <person name="Siddiqi M.Z."/>
        </authorList>
    </citation>
    <scope>NUCLEOTIDE SEQUENCE [LARGE SCALE GENOMIC DNA]</scope>
    <source>
        <strain evidence="12 13">BS26</strain>
    </source>
</reference>
<dbReference type="KEGG" id="nia:A8C56_13680"/>
<dbReference type="SUPFAM" id="SSF47384">
    <property type="entry name" value="Homodimeric domain of signal transducing histidine kinase"/>
    <property type="match status" value="1"/>
</dbReference>
<keyword evidence="5" id="KW-0547">Nucleotide-binding</keyword>
<dbReference type="InterPro" id="IPR003661">
    <property type="entry name" value="HisK_dim/P_dom"/>
</dbReference>
<dbReference type="EMBL" id="CP015772">
    <property type="protein sequence ID" value="ANH81883.1"/>
    <property type="molecule type" value="Genomic_DNA"/>
</dbReference>
<evidence type="ECO:0000256" key="7">
    <source>
        <dbReference type="ARBA" id="ARBA00022840"/>
    </source>
</evidence>
<evidence type="ECO:0000256" key="5">
    <source>
        <dbReference type="ARBA" id="ARBA00022741"/>
    </source>
</evidence>
<dbReference type="GO" id="GO:0005524">
    <property type="term" value="F:ATP binding"/>
    <property type="evidence" value="ECO:0007669"/>
    <property type="project" value="UniProtKB-KW"/>
</dbReference>
<dbReference type="OrthoDB" id="9806995at2"/>
<feature type="transmembrane region" description="Helical" evidence="10">
    <location>
        <begin position="176"/>
        <end position="200"/>
    </location>
</feature>
<evidence type="ECO:0000256" key="10">
    <source>
        <dbReference type="SAM" id="Phobius"/>
    </source>
</evidence>
<dbReference type="PANTHER" id="PTHR43065">
    <property type="entry name" value="SENSOR HISTIDINE KINASE"/>
    <property type="match status" value="1"/>
</dbReference>
<evidence type="ECO:0000256" key="6">
    <source>
        <dbReference type="ARBA" id="ARBA00022777"/>
    </source>
</evidence>
<evidence type="ECO:0000259" key="11">
    <source>
        <dbReference type="PROSITE" id="PS50109"/>
    </source>
</evidence>
<dbReference type="PANTHER" id="PTHR43065:SF46">
    <property type="entry name" value="C4-DICARBOXYLATE TRANSPORT SENSOR PROTEIN DCTB"/>
    <property type="match status" value="1"/>
</dbReference>
<evidence type="ECO:0000313" key="13">
    <source>
        <dbReference type="Proteomes" id="UP000077667"/>
    </source>
</evidence>
<dbReference type="InterPro" id="IPR007891">
    <property type="entry name" value="CHASE3"/>
</dbReference>
<dbReference type="InterPro" id="IPR004358">
    <property type="entry name" value="Sig_transdc_His_kin-like_C"/>
</dbReference>
<evidence type="ECO:0000256" key="1">
    <source>
        <dbReference type="ARBA" id="ARBA00000085"/>
    </source>
</evidence>
<evidence type="ECO:0000256" key="2">
    <source>
        <dbReference type="ARBA" id="ARBA00012438"/>
    </source>
</evidence>
<evidence type="ECO:0000256" key="8">
    <source>
        <dbReference type="ARBA" id="ARBA00023012"/>
    </source>
</evidence>
<dbReference type="Pfam" id="PF02518">
    <property type="entry name" value="HATPase_c"/>
    <property type="match status" value="1"/>
</dbReference>
<dbReference type="Pfam" id="PF05227">
    <property type="entry name" value="CHASE3"/>
    <property type="match status" value="1"/>
</dbReference>
<dbReference type="EC" id="2.7.13.3" evidence="2"/>
<keyword evidence="10" id="KW-1133">Transmembrane helix</keyword>
<evidence type="ECO:0000256" key="3">
    <source>
        <dbReference type="ARBA" id="ARBA00022553"/>
    </source>
</evidence>
<dbReference type="Gene3D" id="3.30.565.10">
    <property type="entry name" value="Histidine kinase-like ATPase, C-terminal domain"/>
    <property type="match status" value="1"/>
</dbReference>
<dbReference type="InterPro" id="IPR003594">
    <property type="entry name" value="HATPase_dom"/>
</dbReference>
<protein>
    <recommendedName>
        <fullName evidence="2">histidine kinase</fullName>
        <ecNumber evidence="2">2.7.13.3</ecNumber>
    </recommendedName>
</protein>
<keyword evidence="3" id="KW-0597">Phosphoprotein</keyword>
<feature type="transmembrane region" description="Helical" evidence="10">
    <location>
        <begin position="12"/>
        <end position="29"/>
    </location>
</feature>
<dbReference type="SMART" id="SM00388">
    <property type="entry name" value="HisKA"/>
    <property type="match status" value="1"/>
</dbReference>
<dbReference type="Gene3D" id="1.10.287.130">
    <property type="match status" value="1"/>
</dbReference>
<dbReference type="AlphaFoldDB" id="A0A1A9I2X7"/>
<keyword evidence="7" id="KW-0067">ATP-binding</keyword>
<keyword evidence="13" id="KW-1185">Reference proteome</keyword>
<dbReference type="InterPro" id="IPR005467">
    <property type="entry name" value="His_kinase_dom"/>
</dbReference>
<dbReference type="Proteomes" id="UP000077667">
    <property type="component" value="Chromosome"/>
</dbReference>
<sequence length="464" mass="52233">MVLSLNKIRLGYALSSLLLLVSYILILSTNRRLQQEKNWIVDNYTLINKIGDVKMMIGTAESNVRGYIINGLPQFLNGFYDARNSIAMLHAEIKKLTRTDPVQSANESRLKIMTDQRLSELSTAIRLHQKASVKLENSAVGPAKLAQTDSIYRQIQVMTVQEEQLMKKRMSKLNNFYTSTAAMTILSLCMAAIAIIYAVITFNSQYKQKKKANNIANQYREELESNIKELSEKNTALNELKGIEKLATIGRVARVVAHEVRNPLTNISLATEQLRDVACLEKDEDAQSLIKIISRNSVRISQMVSDLLNATKFMQLDKQKEDINKILDESLFMAKDRVLLRKIRVVKNYSNDLCDVMVDKERIRLAFLNIIVNAIEAMNGAEGVLTLATRKEADKCVIEISDNGKGMDEHTLQNLFEPYFTLKKKGNGLGLTNAQNIILNHKGTIKVDSQQGMGTTFTVALNLV</sequence>
<dbReference type="Pfam" id="PF00512">
    <property type="entry name" value="HisKA"/>
    <property type="match status" value="1"/>
</dbReference>
<keyword evidence="8" id="KW-0902">Two-component regulatory system</keyword>
<keyword evidence="4" id="KW-0808">Transferase</keyword>
<accession>A0A1A9I2X7</accession>
<dbReference type="RefSeq" id="WP_067757046.1">
    <property type="nucleotide sequence ID" value="NZ_CP015772.1"/>
</dbReference>
<feature type="coiled-coil region" evidence="9">
    <location>
        <begin position="209"/>
        <end position="240"/>
    </location>
</feature>
<name>A0A1A9I2X7_9BACT</name>
<evidence type="ECO:0000256" key="4">
    <source>
        <dbReference type="ARBA" id="ARBA00022679"/>
    </source>
</evidence>
<comment type="catalytic activity">
    <reaction evidence="1">
        <text>ATP + protein L-histidine = ADP + protein N-phospho-L-histidine.</text>
        <dbReference type="EC" id="2.7.13.3"/>
    </reaction>
</comment>
<dbReference type="STRING" id="1176587.A8C56_13680"/>
<gene>
    <name evidence="12" type="ORF">A8C56_13680</name>
</gene>
<dbReference type="PROSITE" id="PS50109">
    <property type="entry name" value="HIS_KIN"/>
    <property type="match status" value="1"/>
</dbReference>
<keyword evidence="10" id="KW-0812">Transmembrane</keyword>
<proteinExistence type="predicted"/>
<dbReference type="CDD" id="cd19410">
    <property type="entry name" value="HK9-like_sensor"/>
    <property type="match status" value="1"/>
</dbReference>
<dbReference type="PRINTS" id="PR00344">
    <property type="entry name" value="BCTRLSENSOR"/>
</dbReference>
<dbReference type="CDD" id="cd00082">
    <property type="entry name" value="HisKA"/>
    <property type="match status" value="1"/>
</dbReference>
<dbReference type="SUPFAM" id="SSF55874">
    <property type="entry name" value="ATPase domain of HSP90 chaperone/DNA topoisomerase II/histidine kinase"/>
    <property type="match status" value="1"/>
</dbReference>
<feature type="domain" description="Histidine kinase" evidence="11">
    <location>
        <begin position="255"/>
        <end position="464"/>
    </location>
</feature>
<keyword evidence="9" id="KW-0175">Coiled coil</keyword>
<evidence type="ECO:0000313" key="12">
    <source>
        <dbReference type="EMBL" id="ANH81883.1"/>
    </source>
</evidence>
<evidence type="ECO:0000256" key="9">
    <source>
        <dbReference type="SAM" id="Coils"/>
    </source>
</evidence>